<keyword evidence="3" id="KW-0949">S-adenosyl-L-methionine</keyword>
<keyword evidence="2 5" id="KW-0808">Transferase</keyword>
<dbReference type="SUPFAM" id="SSF53335">
    <property type="entry name" value="S-adenosyl-L-methionine-dependent methyltransferases"/>
    <property type="match status" value="1"/>
</dbReference>
<feature type="compositionally biased region" description="Basic residues" evidence="4">
    <location>
        <begin position="143"/>
        <end position="155"/>
    </location>
</feature>
<proteinExistence type="predicted"/>
<accession>A0AAD8YFQ5</accession>
<dbReference type="Proteomes" id="UP001224775">
    <property type="component" value="Unassembled WGS sequence"/>
</dbReference>
<dbReference type="Pfam" id="PF11968">
    <property type="entry name" value="Bmt2"/>
    <property type="match status" value="1"/>
</dbReference>
<dbReference type="InterPro" id="IPR021867">
    <property type="entry name" value="Bmt2/SAMTOR"/>
</dbReference>
<evidence type="ECO:0000256" key="2">
    <source>
        <dbReference type="ARBA" id="ARBA00022679"/>
    </source>
</evidence>
<name>A0AAD8YFQ5_9STRA</name>
<dbReference type="EMBL" id="JATAAI010000006">
    <property type="protein sequence ID" value="KAK1744739.1"/>
    <property type="molecule type" value="Genomic_DNA"/>
</dbReference>
<evidence type="ECO:0000256" key="4">
    <source>
        <dbReference type="SAM" id="MobiDB-lite"/>
    </source>
</evidence>
<keyword evidence="1 5" id="KW-0489">Methyltransferase</keyword>
<keyword evidence="6" id="KW-1185">Reference proteome</keyword>
<dbReference type="PANTHER" id="PTHR21008">
    <property type="entry name" value="S-ADENOSYLMETHIONINE SENSOR UPSTREAM OF MTORC1-RELATED"/>
    <property type="match status" value="1"/>
</dbReference>
<sequence>MVKKRKPQPIAPPPQSSALRSRKRARQVTTLFHKYTQELDLAIDRAREGGCSEEQLSSIDSAGNESKRINGSISSEHKVLLDEVKKWKDKISEIGGREEYQRASQLNTSLFSTSKWVLGVLGRWGWLDGLSTDDPSDSEQHQQRQHKSAQKKKSRRDVRLLEIGAINTQLLDAAARKRVERAQLVEDEKDNATNQVERVHRLQVKAIDLRSTNPRIEQKDFFELTLSEQPYDVLVNSMVINCVTTPEQRGRMLTLCYNQLRPGGVCFLTLPKLCLIQSKYMTRSYFEQILTKGVGFELDSTKDSPKLAFFVLKRPESKPVQVWNEKFARTTTINKGKKFRNTFAVTLDQTEVTRDR</sequence>
<dbReference type="EC" id="2.1.1.286" evidence="5"/>
<protein>
    <submittedName>
        <fullName evidence="5">25S rRNA (Adenine(2142)-N(1))-methyltransferase</fullName>
        <ecNumber evidence="5">2.1.1.286</ecNumber>
    </submittedName>
</protein>
<evidence type="ECO:0000313" key="6">
    <source>
        <dbReference type="Proteomes" id="UP001224775"/>
    </source>
</evidence>
<reference evidence="5" key="1">
    <citation type="submission" date="2023-06" db="EMBL/GenBank/DDBJ databases">
        <title>Survivors Of The Sea: Transcriptome response of Skeletonema marinoi to long-term dormancy.</title>
        <authorList>
            <person name="Pinder M.I.M."/>
            <person name="Kourtchenko O."/>
            <person name="Robertson E.K."/>
            <person name="Larsson T."/>
            <person name="Maumus F."/>
            <person name="Osuna-Cruz C.M."/>
            <person name="Vancaester E."/>
            <person name="Stenow R."/>
            <person name="Vandepoele K."/>
            <person name="Ploug H."/>
            <person name="Bruchert V."/>
            <person name="Godhe A."/>
            <person name="Topel M."/>
        </authorList>
    </citation>
    <scope>NUCLEOTIDE SEQUENCE</scope>
    <source>
        <strain evidence="5">R05AC</strain>
    </source>
</reference>
<gene>
    <name evidence="5" type="ORF">QTG54_004030</name>
</gene>
<dbReference type="GO" id="GO:0005730">
    <property type="term" value="C:nucleolus"/>
    <property type="evidence" value="ECO:0007669"/>
    <property type="project" value="TreeGrafter"/>
</dbReference>
<dbReference type="Gene3D" id="3.40.50.150">
    <property type="entry name" value="Vaccinia Virus protein VP39"/>
    <property type="match status" value="1"/>
</dbReference>
<evidence type="ECO:0000256" key="1">
    <source>
        <dbReference type="ARBA" id="ARBA00022603"/>
    </source>
</evidence>
<dbReference type="GO" id="GO:0016433">
    <property type="term" value="F:rRNA (adenine) methyltransferase activity"/>
    <property type="evidence" value="ECO:0007669"/>
    <property type="project" value="TreeGrafter"/>
</dbReference>
<evidence type="ECO:0000313" key="5">
    <source>
        <dbReference type="EMBL" id="KAK1744739.1"/>
    </source>
</evidence>
<dbReference type="PANTHER" id="PTHR21008:SF1">
    <property type="entry name" value="25S RRNA (ADENINE(2142)-N(1))-METHYLTRANSFERASE"/>
    <property type="match status" value="1"/>
</dbReference>
<comment type="caution">
    <text evidence="5">The sequence shown here is derived from an EMBL/GenBank/DDBJ whole genome shotgun (WGS) entry which is preliminary data.</text>
</comment>
<feature type="region of interest" description="Disordered" evidence="4">
    <location>
        <begin position="1"/>
        <end position="23"/>
    </location>
</feature>
<dbReference type="AlphaFoldDB" id="A0AAD8YFQ5"/>
<evidence type="ECO:0000256" key="3">
    <source>
        <dbReference type="ARBA" id="ARBA00022691"/>
    </source>
</evidence>
<dbReference type="InterPro" id="IPR029063">
    <property type="entry name" value="SAM-dependent_MTases_sf"/>
</dbReference>
<organism evidence="5 6">
    <name type="scientific">Skeletonema marinoi</name>
    <dbReference type="NCBI Taxonomy" id="267567"/>
    <lineage>
        <taxon>Eukaryota</taxon>
        <taxon>Sar</taxon>
        <taxon>Stramenopiles</taxon>
        <taxon>Ochrophyta</taxon>
        <taxon>Bacillariophyta</taxon>
        <taxon>Coscinodiscophyceae</taxon>
        <taxon>Thalassiosirophycidae</taxon>
        <taxon>Thalassiosirales</taxon>
        <taxon>Skeletonemataceae</taxon>
        <taxon>Skeletonema</taxon>
        <taxon>Skeletonema marinoi-dohrnii complex</taxon>
    </lineage>
</organism>
<feature type="region of interest" description="Disordered" evidence="4">
    <location>
        <begin position="133"/>
        <end position="155"/>
    </location>
</feature>